<dbReference type="UniPathway" id="UPA00143"/>
<dbReference type="InterPro" id="IPR001841">
    <property type="entry name" value="Znf_RING"/>
</dbReference>
<dbReference type="EMBL" id="VIEB01000429">
    <property type="protein sequence ID" value="TQD91159.1"/>
    <property type="molecule type" value="Genomic_DNA"/>
</dbReference>
<evidence type="ECO:0000256" key="2">
    <source>
        <dbReference type="ARBA" id="ARBA00004167"/>
    </source>
</evidence>
<keyword evidence="9" id="KW-0833">Ubl conjugation pathway</keyword>
<dbReference type="PANTHER" id="PTHR14155:SF632">
    <property type="entry name" value="RING-H2 FINGER PROTEIN ATL17-RELATED"/>
    <property type="match status" value="1"/>
</dbReference>
<name>A0A540LXV3_MALBA</name>
<dbReference type="PROSITE" id="PS50089">
    <property type="entry name" value="ZF_RING_2"/>
    <property type="match status" value="1"/>
</dbReference>
<comment type="caution">
    <text evidence="17">The sequence shown here is derived from an EMBL/GenBank/DDBJ whole genome shotgun (WGS) entry which is preliminary data.</text>
</comment>
<evidence type="ECO:0000256" key="7">
    <source>
        <dbReference type="ARBA" id="ARBA00022723"/>
    </source>
</evidence>
<evidence type="ECO:0000256" key="13">
    <source>
        <dbReference type="ARBA" id="ARBA00024209"/>
    </source>
</evidence>
<evidence type="ECO:0000256" key="3">
    <source>
        <dbReference type="ARBA" id="ARBA00004906"/>
    </source>
</evidence>
<evidence type="ECO:0000256" key="12">
    <source>
        <dbReference type="ARBA" id="ARBA00023136"/>
    </source>
</evidence>
<dbReference type="STRING" id="106549.A0A540LXV3"/>
<reference evidence="17 18" key="1">
    <citation type="journal article" date="2019" name="G3 (Bethesda)">
        <title>Sequencing of a Wild Apple (Malus baccata) Genome Unravels the Differences Between Cultivated and Wild Apple Species Regarding Disease Resistance and Cold Tolerance.</title>
        <authorList>
            <person name="Chen X."/>
        </authorList>
    </citation>
    <scope>NUCLEOTIDE SEQUENCE [LARGE SCALE GENOMIC DNA]</scope>
    <source>
        <strain evidence="18">cv. Shandingzi</strain>
        <tissue evidence="17">Leaves</tissue>
    </source>
</reference>
<evidence type="ECO:0000256" key="11">
    <source>
        <dbReference type="ARBA" id="ARBA00022989"/>
    </source>
</evidence>
<dbReference type="GO" id="GO:0016567">
    <property type="term" value="P:protein ubiquitination"/>
    <property type="evidence" value="ECO:0007669"/>
    <property type="project" value="UniProtKB-UniPathway"/>
</dbReference>
<dbReference type="SUPFAM" id="SSF57850">
    <property type="entry name" value="RING/U-box"/>
    <property type="match status" value="1"/>
</dbReference>
<dbReference type="Proteomes" id="UP000315295">
    <property type="component" value="Unassembled WGS sequence"/>
</dbReference>
<dbReference type="PANTHER" id="PTHR14155">
    <property type="entry name" value="RING FINGER DOMAIN-CONTAINING"/>
    <property type="match status" value="1"/>
</dbReference>
<evidence type="ECO:0000313" key="17">
    <source>
        <dbReference type="EMBL" id="TQD91159.1"/>
    </source>
</evidence>
<keyword evidence="5" id="KW-0808">Transferase</keyword>
<comment type="pathway">
    <text evidence="3">Protein modification; protein ubiquitination.</text>
</comment>
<keyword evidence="12 15" id="KW-0472">Membrane</keyword>
<evidence type="ECO:0000256" key="8">
    <source>
        <dbReference type="ARBA" id="ARBA00022771"/>
    </source>
</evidence>
<sequence>MTSQDNQPLNVHFTVLDDDQFRVRGKTLFVVVVIFTVVLLVTLFLLYARWLCRFHLHDVSSDAPPAPPLNRPEGLDAAFIRALPIVLYQESNRDLEAGSGGECCICLGVFEDGEKVKVLPNCRHSYHSECVDTWLSTHSSCPICRAQPQAHSSAS</sequence>
<evidence type="ECO:0000313" key="18">
    <source>
        <dbReference type="Proteomes" id="UP000315295"/>
    </source>
</evidence>
<evidence type="ECO:0000256" key="4">
    <source>
        <dbReference type="ARBA" id="ARBA00012483"/>
    </source>
</evidence>
<dbReference type="AlphaFoldDB" id="A0A540LXV3"/>
<evidence type="ECO:0000256" key="5">
    <source>
        <dbReference type="ARBA" id="ARBA00022679"/>
    </source>
</evidence>
<proteinExistence type="inferred from homology"/>
<dbReference type="SMART" id="SM00184">
    <property type="entry name" value="RING"/>
    <property type="match status" value="1"/>
</dbReference>
<evidence type="ECO:0000256" key="9">
    <source>
        <dbReference type="ARBA" id="ARBA00022786"/>
    </source>
</evidence>
<dbReference type="GO" id="GO:0008270">
    <property type="term" value="F:zinc ion binding"/>
    <property type="evidence" value="ECO:0007669"/>
    <property type="project" value="UniProtKB-KW"/>
</dbReference>
<dbReference type="Pfam" id="PF13639">
    <property type="entry name" value="zf-RING_2"/>
    <property type="match status" value="1"/>
</dbReference>
<keyword evidence="7" id="KW-0479">Metal-binding</keyword>
<dbReference type="Gene3D" id="3.30.40.10">
    <property type="entry name" value="Zinc/RING finger domain, C3HC4 (zinc finger)"/>
    <property type="match status" value="1"/>
</dbReference>
<dbReference type="FunFam" id="3.30.40.10:FF:000187">
    <property type="entry name" value="E3 ubiquitin-protein ligase ATL6"/>
    <property type="match status" value="1"/>
</dbReference>
<comment type="similarity">
    <text evidence="13">Belongs to the RING-type zinc finger family. ATL subfamily.</text>
</comment>
<organism evidence="17 18">
    <name type="scientific">Malus baccata</name>
    <name type="common">Siberian crab apple</name>
    <name type="synonym">Pyrus baccata</name>
    <dbReference type="NCBI Taxonomy" id="106549"/>
    <lineage>
        <taxon>Eukaryota</taxon>
        <taxon>Viridiplantae</taxon>
        <taxon>Streptophyta</taxon>
        <taxon>Embryophyta</taxon>
        <taxon>Tracheophyta</taxon>
        <taxon>Spermatophyta</taxon>
        <taxon>Magnoliopsida</taxon>
        <taxon>eudicotyledons</taxon>
        <taxon>Gunneridae</taxon>
        <taxon>Pentapetalae</taxon>
        <taxon>rosids</taxon>
        <taxon>fabids</taxon>
        <taxon>Rosales</taxon>
        <taxon>Rosaceae</taxon>
        <taxon>Amygdaloideae</taxon>
        <taxon>Maleae</taxon>
        <taxon>Malus</taxon>
    </lineage>
</organism>
<comment type="subcellular location">
    <subcellularLocation>
        <location evidence="2">Membrane</location>
        <topology evidence="2">Single-pass membrane protein</topology>
    </subcellularLocation>
</comment>
<evidence type="ECO:0000259" key="16">
    <source>
        <dbReference type="PROSITE" id="PS50089"/>
    </source>
</evidence>
<accession>A0A540LXV3</accession>
<evidence type="ECO:0000256" key="6">
    <source>
        <dbReference type="ARBA" id="ARBA00022692"/>
    </source>
</evidence>
<keyword evidence="10" id="KW-0862">Zinc</keyword>
<evidence type="ECO:0000256" key="14">
    <source>
        <dbReference type="PROSITE-ProRule" id="PRU00175"/>
    </source>
</evidence>
<evidence type="ECO:0000256" key="1">
    <source>
        <dbReference type="ARBA" id="ARBA00000900"/>
    </source>
</evidence>
<dbReference type="InterPro" id="IPR013083">
    <property type="entry name" value="Znf_RING/FYVE/PHD"/>
</dbReference>
<dbReference type="InterPro" id="IPR053238">
    <property type="entry name" value="RING-H2_zinc_finger"/>
</dbReference>
<protein>
    <recommendedName>
        <fullName evidence="4">RING-type E3 ubiquitin transferase</fullName>
        <ecNumber evidence="4">2.3.2.27</ecNumber>
    </recommendedName>
</protein>
<dbReference type="GO" id="GO:0061630">
    <property type="term" value="F:ubiquitin protein ligase activity"/>
    <property type="evidence" value="ECO:0007669"/>
    <property type="project" value="UniProtKB-EC"/>
</dbReference>
<keyword evidence="11 15" id="KW-1133">Transmembrane helix</keyword>
<keyword evidence="18" id="KW-1185">Reference proteome</keyword>
<dbReference type="GO" id="GO:0016020">
    <property type="term" value="C:membrane"/>
    <property type="evidence" value="ECO:0007669"/>
    <property type="project" value="UniProtKB-SubCell"/>
</dbReference>
<feature type="domain" description="RING-type" evidence="16">
    <location>
        <begin position="103"/>
        <end position="145"/>
    </location>
</feature>
<keyword evidence="8 14" id="KW-0863">Zinc-finger</keyword>
<comment type="catalytic activity">
    <reaction evidence="1">
        <text>S-ubiquitinyl-[E2 ubiquitin-conjugating enzyme]-L-cysteine + [acceptor protein]-L-lysine = [E2 ubiquitin-conjugating enzyme]-L-cysteine + N(6)-ubiquitinyl-[acceptor protein]-L-lysine.</text>
        <dbReference type="EC" id="2.3.2.27"/>
    </reaction>
</comment>
<gene>
    <name evidence="17" type="ORF">C1H46_023242</name>
</gene>
<feature type="transmembrane region" description="Helical" evidence="15">
    <location>
        <begin position="28"/>
        <end position="48"/>
    </location>
</feature>
<dbReference type="EC" id="2.3.2.27" evidence="4"/>
<evidence type="ECO:0000256" key="10">
    <source>
        <dbReference type="ARBA" id="ARBA00022833"/>
    </source>
</evidence>
<dbReference type="CDD" id="cd16461">
    <property type="entry name" value="RING-H2_EL5-like"/>
    <property type="match status" value="1"/>
</dbReference>
<evidence type="ECO:0000256" key="15">
    <source>
        <dbReference type="SAM" id="Phobius"/>
    </source>
</evidence>
<keyword evidence="6 15" id="KW-0812">Transmembrane</keyword>